<comment type="similarity">
    <text evidence="1">Belongs to the LysR transcriptional regulatory family.</text>
</comment>
<dbReference type="GO" id="GO:0003700">
    <property type="term" value="F:DNA-binding transcription factor activity"/>
    <property type="evidence" value="ECO:0007669"/>
    <property type="project" value="InterPro"/>
</dbReference>
<dbReference type="eggNOG" id="COG0583">
    <property type="taxonomic scope" value="Bacteria"/>
</dbReference>
<gene>
    <name evidence="6" type="ORF">CGLY_07545</name>
</gene>
<evidence type="ECO:0000313" key="7">
    <source>
        <dbReference type="Proteomes" id="UP000023703"/>
    </source>
</evidence>
<evidence type="ECO:0000259" key="5">
    <source>
        <dbReference type="PROSITE" id="PS50931"/>
    </source>
</evidence>
<dbReference type="InterPro" id="IPR036390">
    <property type="entry name" value="WH_DNA-bd_sf"/>
</dbReference>
<dbReference type="InterPro" id="IPR000847">
    <property type="entry name" value="LysR_HTH_N"/>
</dbReference>
<dbReference type="RefSeq" id="WP_158407380.1">
    <property type="nucleotide sequence ID" value="NZ_CP006842.1"/>
</dbReference>
<keyword evidence="3" id="KW-0238">DNA-binding</keyword>
<dbReference type="GO" id="GO:0005829">
    <property type="term" value="C:cytosol"/>
    <property type="evidence" value="ECO:0007669"/>
    <property type="project" value="TreeGrafter"/>
</dbReference>
<evidence type="ECO:0000313" key="6">
    <source>
        <dbReference type="EMBL" id="AHW63954.1"/>
    </source>
</evidence>
<dbReference type="Gene3D" id="1.10.10.10">
    <property type="entry name" value="Winged helix-like DNA-binding domain superfamily/Winged helix DNA-binding domain"/>
    <property type="match status" value="1"/>
</dbReference>
<dbReference type="SUPFAM" id="SSF46785">
    <property type="entry name" value="Winged helix' DNA-binding domain"/>
    <property type="match status" value="1"/>
</dbReference>
<dbReference type="PANTHER" id="PTHR30419">
    <property type="entry name" value="HTH-TYPE TRANSCRIPTIONAL REGULATOR YBHD"/>
    <property type="match status" value="1"/>
</dbReference>
<evidence type="ECO:0000256" key="1">
    <source>
        <dbReference type="ARBA" id="ARBA00009437"/>
    </source>
</evidence>
<dbReference type="Pfam" id="PF00126">
    <property type="entry name" value="HTH_1"/>
    <property type="match status" value="1"/>
</dbReference>
<keyword evidence="4" id="KW-0804">Transcription</keyword>
<reference evidence="6 7" key="1">
    <citation type="journal article" date="2015" name="Int. J. Syst. Evol. Microbiol.">
        <title>Revisiting Corynebacterium glyciniphilum (ex Kubota et al., 1972) sp. nov., nom. rev., isolated from putrefied banana.</title>
        <authorList>
            <person name="Al-Dilaimi A."/>
            <person name="Bednarz H."/>
            <person name="Lomker A."/>
            <person name="Niehaus K."/>
            <person name="Kalinowski J."/>
            <person name="Ruckert C."/>
        </authorList>
    </citation>
    <scope>NUCLEOTIDE SEQUENCE [LARGE SCALE GENOMIC DNA]</scope>
    <source>
        <strain evidence="6">AJ 3170</strain>
    </source>
</reference>
<feature type="domain" description="HTH lysR-type" evidence="5">
    <location>
        <begin position="6"/>
        <end position="63"/>
    </location>
</feature>
<evidence type="ECO:0000256" key="4">
    <source>
        <dbReference type="ARBA" id="ARBA00023163"/>
    </source>
</evidence>
<evidence type="ECO:0000256" key="3">
    <source>
        <dbReference type="ARBA" id="ARBA00023125"/>
    </source>
</evidence>
<dbReference type="Proteomes" id="UP000023703">
    <property type="component" value="Chromosome"/>
</dbReference>
<dbReference type="STRING" id="1404245.CGLY_07545"/>
<dbReference type="PANTHER" id="PTHR30419:SF8">
    <property type="entry name" value="NITROGEN ASSIMILATION TRANSCRIPTIONAL ACTIVATOR-RELATED"/>
    <property type="match status" value="1"/>
</dbReference>
<proteinExistence type="inferred from homology"/>
<dbReference type="InterPro" id="IPR005119">
    <property type="entry name" value="LysR_subst-bd"/>
</dbReference>
<dbReference type="InterPro" id="IPR036388">
    <property type="entry name" value="WH-like_DNA-bd_sf"/>
</dbReference>
<dbReference type="EMBL" id="CP006842">
    <property type="protein sequence ID" value="AHW63954.1"/>
    <property type="molecule type" value="Genomic_DNA"/>
</dbReference>
<keyword evidence="7" id="KW-1185">Reference proteome</keyword>
<dbReference type="OrthoDB" id="7278199at2"/>
<dbReference type="InterPro" id="IPR050950">
    <property type="entry name" value="HTH-type_LysR_regulators"/>
</dbReference>
<dbReference type="Pfam" id="PF03466">
    <property type="entry name" value="LysR_substrate"/>
    <property type="match status" value="1"/>
</dbReference>
<dbReference type="SUPFAM" id="SSF53850">
    <property type="entry name" value="Periplasmic binding protein-like II"/>
    <property type="match status" value="1"/>
</dbReference>
<name>X5DRN4_9CORY</name>
<organism evidence="6 7">
    <name type="scientific">Corynebacterium glyciniphilum AJ 3170</name>
    <dbReference type="NCBI Taxonomy" id="1404245"/>
    <lineage>
        <taxon>Bacteria</taxon>
        <taxon>Bacillati</taxon>
        <taxon>Actinomycetota</taxon>
        <taxon>Actinomycetes</taxon>
        <taxon>Mycobacteriales</taxon>
        <taxon>Corynebacteriaceae</taxon>
        <taxon>Corynebacterium</taxon>
    </lineage>
</organism>
<dbReference type="HOGENOM" id="CLU_039613_6_0_11"/>
<protein>
    <submittedName>
        <fullName evidence="6">Transcriptional regulator, LysR-family</fullName>
    </submittedName>
</protein>
<dbReference type="PROSITE" id="PS50931">
    <property type="entry name" value="HTH_LYSR"/>
    <property type="match status" value="1"/>
</dbReference>
<keyword evidence="2" id="KW-0805">Transcription regulation</keyword>
<accession>X5DRN4</accession>
<dbReference type="KEGG" id="cgy:CGLY_07545"/>
<dbReference type="CDD" id="cd08440">
    <property type="entry name" value="PBP2_LTTR_like_4"/>
    <property type="match status" value="1"/>
</dbReference>
<evidence type="ECO:0000256" key="2">
    <source>
        <dbReference type="ARBA" id="ARBA00023015"/>
    </source>
</evidence>
<dbReference type="AlphaFoldDB" id="X5DRN4"/>
<dbReference type="FunFam" id="1.10.10.10:FF:000001">
    <property type="entry name" value="LysR family transcriptional regulator"/>
    <property type="match status" value="1"/>
</dbReference>
<sequence length="323" mass="34838">MRITDITVGQMRVIACVADQGGFTPAAERLSQSQSSLSRIVSQVEKATGTRLFERTTRSFALTDAGTEFLRAALVILQTYDREMNNVASYLSGPNGHLRLATLPSLAATLLPPFIDRFRRSFPNVSINLQDLMAANIIEECRYGSVDLAITAEDPELIGSLPDHFDFSPIAEERFACILPATHALAQKPGIDWDDLAGRSFVSFTEASSVRRITDRELAARGIHPSQTVTAGTISAVTGLCAANLGISAVPGFVIPMTRVPGVALRPFRGEPVTRRIGVLVDTTRSLSPAAEEFLALITSTPPDEVSLPDFTTWTGFSFNAPA</sequence>
<dbReference type="GO" id="GO:0003677">
    <property type="term" value="F:DNA binding"/>
    <property type="evidence" value="ECO:0007669"/>
    <property type="project" value="UniProtKB-KW"/>
</dbReference>
<dbReference type="Gene3D" id="3.40.190.290">
    <property type="match status" value="1"/>
</dbReference>